<dbReference type="EMBL" id="BAAATA010000042">
    <property type="protein sequence ID" value="GAA2507293.1"/>
    <property type="molecule type" value="Genomic_DNA"/>
</dbReference>
<dbReference type="CDD" id="cd11533">
    <property type="entry name" value="NTP-PPase_Af0060_like"/>
    <property type="match status" value="1"/>
</dbReference>
<dbReference type="Proteomes" id="UP001501358">
    <property type="component" value="Unassembled WGS sequence"/>
</dbReference>
<proteinExistence type="predicted"/>
<protein>
    <submittedName>
        <fullName evidence="1">MazG-like family protein</fullName>
    </submittedName>
</protein>
<comment type="caution">
    <text evidence="1">The sequence shown here is derived from an EMBL/GenBank/DDBJ whole genome shotgun (WGS) entry which is preliminary data.</text>
</comment>
<gene>
    <name evidence="1" type="ORF">GCM10010406_49850</name>
</gene>
<evidence type="ECO:0000313" key="2">
    <source>
        <dbReference type="Proteomes" id="UP001501358"/>
    </source>
</evidence>
<dbReference type="InterPro" id="IPR044548">
    <property type="entry name" value="AF0060_NTP-PPase_MazG-like"/>
</dbReference>
<dbReference type="SUPFAM" id="SSF101386">
    <property type="entry name" value="all-alpha NTP pyrophosphatases"/>
    <property type="match status" value="1"/>
</dbReference>
<name>A0ABP6A064_9ACTN</name>
<accession>A0ABP6A064</accession>
<evidence type="ECO:0000313" key="1">
    <source>
        <dbReference type="EMBL" id="GAA2507293.1"/>
    </source>
</evidence>
<reference evidence="2" key="1">
    <citation type="journal article" date="2019" name="Int. J. Syst. Evol. Microbiol.">
        <title>The Global Catalogue of Microorganisms (GCM) 10K type strain sequencing project: providing services to taxonomists for standard genome sequencing and annotation.</title>
        <authorList>
            <consortium name="The Broad Institute Genomics Platform"/>
            <consortium name="The Broad Institute Genome Sequencing Center for Infectious Disease"/>
            <person name="Wu L."/>
            <person name="Ma J."/>
        </authorList>
    </citation>
    <scope>NUCLEOTIDE SEQUENCE [LARGE SCALE GENOMIC DNA]</scope>
    <source>
        <strain evidence="2">JCM 6307</strain>
    </source>
</reference>
<keyword evidence="2" id="KW-1185">Reference proteome</keyword>
<dbReference type="RefSeq" id="WP_344385585.1">
    <property type="nucleotide sequence ID" value="NZ_BAAATA010000042.1"/>
</dbReference>
<organism evidence="1 2">
    <name type="scientific">Streptomyces thermolineatus</name>
    <dbReference type="NCBI Taxonomy" id="44033"/>
    <lineage>
        <taxon>Bacteria</taxon>
        <taxon>Bacillati</taxon>
        <taxon>Actinomycetota</taxon>
        <taxon>Actinomycetes</taxon>
        <taxon>Kitasatosporales</taxon>
        <taxon>Streptomycetaceae</taxon>
        <taxon>Streptomyces</taxon>
    </lineage>
</organism>
<dbReference type="Gene3D" id="1.10.287.1080">
    <property type="entry name" value="MazG-like"/>
    <property type="match status" value="1"/>
</dbReference>
<sequence>MHDEAWNTVDRLVEWLDAESPVPPEVARLLRVLKITEEAGEVAEAVHGAFGSNPRKGGSHTWEDVQNELCDVILTGMVALATITPDAREVFAGRLEHVAGRSL</sequence>